<dbReference type="AlphaFoldDB" id="A0AB33KBR9"/>
<reference evidence="1" key="1">
    <citation type="submission" date="2024-07" db="EMBL/GenBank/DDBJ databases">
        <title>Complete genome sequences of cellulolytic bacteria, Kitasatospora sp. CMC57 and Streptomyces sp. CMC78, isolated from Japanese agricultural soil.</title>
        <authorList>
            <person name="Hashimoto T."/>
            <person name="Ito M."/>
            <person name="Iwamoto M."/>
            <person name="Fukahori D."/>
            <person name="Shoda T."/>
            <person name="Sakoda M."/>
            <person name="Morohoshi T."/>
            <person name="Mitsuboshi M."/>
            <person name="Nishizawa T."/>
        </authorList>
    </citation>
    <scope>NUCLEOTIDE SEQUENCE</scope>
    <source>
        <strain evidence="1">CMC57</strain>
    </source>
</reference>
<organism evidence="1">
    <name type="scientific">Kitasatospora sp. CMC57</name>
    <dbReference type="NCBI Taxonomy" id="3231513"/>
    <lineage>
        <taxon>Bacteria</taxon>
        <taxon>Bacillati</taxon>
        <taxon>Actinomycetota</taxon>
        <taxon>Actinomycetes</taxon>
        <taxon>Kitasatosporales</taxon>
        <taxon>Streptomycetaceae</taxon>
        <taxon>Kitasatospora</taxon>
    </lineage>
</organism>
<evidence type="ECO:0000313" key="1">
    <source>
        <dbReference type="EMBL" id="BFP49942.1"/>
    </source>
</evidence>
<accession>A0AB33KBR9</accession>
<sequence length="75" mass="7930">MQAGRANHIGPHHLGAVLGVDLDERELLTDGQRDTQHVDQVQTVEDGVAAGPGGELVLDPAQPGWLSRVGDWRGG</sequence>
<protein>
    <submittedName>
        <fullName evidence="1">Uncharacterized protein</fullName>
    </submittedName>
</protein>
<proteinExistence type="predicted"/>
<gene>
    <name evidence="1" type="ORF">KCMC57_63100</name>
</gene>
<dbReference type="EMBL" id="AP035881">
    <property type="protein sequence ID" value="BFP49942.1"/>
    <property type="molecule type" value="Genomic_DNA"/>
</dbReference>
<name>A0AB33KBR9_9ACTN</name>